<dbReference type="EMBL" id="PDNZ01000006">
    <property type="protein sequence ID" value="PWW81562.1"/>
    <property type="molecule type" value="Genomic_DNA"/>
</dbReference>
<evidence type="ECO:0000313" key="5">
    <source>
        <dbReference type="EMBL" id="PWW81562.1"/>
    </source>
</evidence>
<proteinExistence type="inferred from homology"/>
<dbReference type="NCBIfam" id="TIGR00667">
    <property type="entry name" value="aat"/>
    <property type="match status" value="1"/>
</dbReference>
<comment type="catalytic activity">
    <reaction evidence="4">
        <text>N-terminal L-lysyl-[protein] + L-leucyl-tRNA(Leu) = N-terminal L-leucyl-L-lysyl-[protein] + tRNA(Leu) + H(+)</text>
        <dbReference type="Rhea" id="RHEA:12340"/>
        <dbReference type="Rhea" id="RHEA-COMP:9613"/>
        <dbReference type="Rhea" id="RHEA-COMP:9622"/>
        <dbReference type="Rhea" id="RHEA-COMP:12670"/>
        <dbReference type="Rhea" id="RHEA-COMP:12671"/>
        <dbReference type="ChEBI" id="CHEBI:15378"/>
        <dbReference type="ChEBI" id="CHEBI:65249"/>
        <dbReference type="ChEBI" id="CHEBI:78442"/>
        <dbReference type="ChEBI" id="CHEBI:78494"/>
        <dbReference type="ChEBI" id="CHEBI:133043"/>
        <dbReference type="EC" id="2.3.2.6"/>
    </reaction>
</comment>
<keyword evidence="6" id="KW-1185">Reference proteome</keyword>
<evidence type="ECO:0000313" key="6">
    <source>
        <dbReference type="Proteomes" id="UP000246278"/>
    </source>
</evidence>
<dbReference type="GO" id="GO:0005737">
    <property type="term" value="C:cytoplasm"/>
    <property type="evidence" value="ECO:0007669"/>
    <property type="project" value="UniProtKB-SubCell"/>
</dbReference>
<evidence type="ECO:0000256" key="2">
    <source>
        <dbReference type="ARBA" id="ARBA00022679"/>
    </source>
</evidence>
<dbReference type="PANTHER" id="PTHR30098">
    <property type="entry name" value="LEUCYL/PHENYLALANYL-TRNA--PROTEIN TRANSFERASE"/>
    <property type="match status" value="1"/>
</dbReference>
<comment type="function">
    <text evidence="4">Functions in the N-end rule pathway of protein degradation where it conjugates Leu, Phe and, less efficiently, Met from aminoacyl-tRNAs to the N-termini of proteins containing an N-terminal arginine or lysine.</text>
</comment>
<keyword evidence="3 4" id="KW-0012">Acyltransferase</keyword>
<dbReference type="PANTHER" id="PTHR30098:SF2">
    <property type="entry name" value="LEUCYL_PHENYLALANYL-TRNA--PROTEIN TRANSFERASE"/>
    <property type="match status" value="1"/>
</dbReference>
<organism evidence="5 6">
    <name type="scientific">Prosthecochloris marina</name>
    <dbReference type="NCBI Taxonomy" id="2017681"/>
    <lineage>
        <taxon>Bacteria</taxon>
        <taxon>Pseudomonadati</taxon>
        <taxon>Chlorobiota</taxon>
        <taxon>Chlorobiia</taxon>
        <taxon>Chlorobiales</taxon>
        <taxon>Chlorobiaceae</taxon>
        <taxon>Prosthecochloris</taxon>
    </lineage>
</organism>
<evidence type="ECO:0000256" key="4">
    <source>
        <dbReference type="HAMAP-Rule" id="MF_00688"/>
    </source>
</evidence>
<dbReference type="Proteomes" id="UP000246278">
    <property type="component" value="Unassembled WGS sequence"/>
</dbReference>
<comment type="catalytic activity">
    <reaction evidence="4">
        <text>N-terminal L-arginyl-[protein] + L-leucyl-tRNA(Leu) = N-terminal L-leucyl-L-arginyl-[protein] + tRNA(Leu) + H(+)</text>
        <dbReference type="Rhea" id="RHEA:50416"/>
        <dbReference type="Rhea" id="RHEA-COMP:9613"/>
        <dbReference type="Rhea" id="RHEA-COMP:9622"/>
        <dbReference type="Rhea" id="RHEA-COMP:12672"/>
        <dbReference type="Rhea" id="RHEA-COMP:12673"/>
        <dbReference type="ChEBI" id="CHEBI:15378"/>
        <dbReference type="ChEBI" id="CHEBI:64719"/>
        <dbReference type="ChEBI" id="CHEBI:78442"/>
        <dbReference type="ChEBI" id="CHEBI:78494"/>
        <dbReference type="ChEBI" id="CHEBI:133044"/>
        <dbReference type="EC" id="2.3.2.6"/>
    </reaction>
</comment>
<dbReference type="EC" id="2.3.2.6" evidence="4"/>
<dbReference type="RefSeq" id="WP_110023679.1">
    <property type="nucleotide sequence ID" value="NZ_PDNZ01000006.1"/>
</dbReference>
<dbReference type="AlphaFoldDB" id="A0A317T4B4"/>
<comment type="caution">
    <text evidence="5">The sequence shown here is derived from an EMBL/GenBank/DDBJ whole genome shotgun (WGS) entry which is preliminary data.</text>
</comment>
<accession>A0A317T4B4</accession>
<dbReference type="GO" id="GO:0008914">
    <property type="term" value="F:leucyl-tRNA--protein transferase activity"/>
    <property type="evidence" value="ECO:0007669"/>
    <property type="project" value="UniProtKB-UniRule"/>
</dbReference>
<dbReference type="Gene3D" id="3.40.630.70">
    <property type="entry name" value="Leucyl/phenylalanyl-tRNA-protein transferase, C-terminal domain"/>
    <property type="match status" value="1"/>
</dbReference>
<reference evidence="6" key="1">
    <citation type="submission" date="2017-10" db="EMBL/GenBank/DDBJ databases">
        <authorList>
            <person name="Gaisin V.A."/>
            <person name="Rysina M.S."/>
            <person name="Grouzdev D.S."/>
        </authorList>
    </citation>
    <scope>NUCLEOTIDE SEQUENCE [LARGE SCALE GENOMIC DNA]</scope>
    <source>
        <strain evidence="6">V1</strain>
    </source>
</reference>
<dbReference type="SUPFAM" id="SSF55729">
    <property type="entry name" value="Acyl-CoA N-acyltransferases (Nat)"/>
    <property type="match status" value="1"/>
</dbReference>
<comment type="similarity">
    <text evidence="4">Belongs to the L/F-transferase family.</text>
</comment>
<dbReference type="Pfam" id="PF03588">
    <property type="entry name" value="Leu_Phe_trans"/>
    <property type="match status" value="1"/>
</dbReference>
<comment type="subcellular location">
    <subcellularLocation>
        <location evidence="4">Cytoplasm</location>
    </subcellularLocation>
</comment>
<keyword evidence="2 4" id="KW-0808">Transferase</keyword>
<gene>
    <name evidence="4" type="primary">aat</name>
    <name evidence="5" type="ORF">CR164_09105</name>
</gene>
<name>A0A317T4B4_9CHLB</name>
<dbReference type="InterPro" id="IPR042203">
    <property type="entry name" value="Leu/Phe-tRNA_Trfase_C"/>
</dbReference>
<dbReference type="InterPro" id="IPR016181">
    <property type="entry name" value="Acyl_CoA_acyltransferase"/>
</dbReference>
<dbReference type="GO" id="GO:0030163">
    <property type="term" value="P:protein catabolic process"/>
    <property type="evidence" value="ECO:0007669"/>
    <property type="project" value="UniProtKB-UniRule"/>
</dbReference>
<keyword evidence="1 4" id="KW-0963">Cytoplasm</keyword>
<protein>
    <recommendedName>
        <fullName evidence="4">Leucyl/phenylalanyl-tRNA--protein transferase</fullName>
        <ecNumber evidence="4">2.3.2.6</ecNumber>
    </recommendedName>
    <alternativeName>
        <fullName evidence="4">L/F-transferase</fullName>
    </alternativeName>
    <alternativeName>
        <fullName evidence="4">Leucyltransferase</fullName>
    </alternativeName>
    <alternativeName>
        <fullName evidence="4">Phenyalanyltransferase</fullName>
    </alternativeName>
</protein>
<evidence type="ECO:0000256" key="3">
    <source>
        <dbReference type="ARBA" id="ARBA00023315"/>
    </source>
</evidence>
<dbReference type="HAMAP" id="MF_00688">
    <property type="entry name" value="Leu_Phe_trans"/>
    <property type="match status" value="1"/>
</dbReference>
<sequence length="194" mass="22408">MLRLDEVLRAYLHGYFPMADPDDEKVYWCQPHRRAIVPLRNYKTSRVVRSLVRKGAFDVYFNRDFGRVIRSCAAPREEESQTWISEEIIATYTELHEQGFAHSVECYRGDELAGGLYGLAIGGAFFGESMFYTVSNASKVAFDILVKHLDKKGYELLDAQIMNSHLEFLGAVEVEHAEYMRQLELALQKKIRFI</sequence>
<dbReference type="InterPro" id="IPR004616">
    <property type="entry name" value="Leu/Phe-tRNA_Trfase"/>
</dbReference>
<dbReference type="OrthoDB" id="9790282at2"/>
<evidence type="ECO:0000256" key="1">
    <source>
        <dbReference type="ARBA" id="ARBA00022490"/>
    </source>
</evidence>
<comment type="catalytic activity">
    <reaction evidence="4">
        <text>L-phenylalanyl-tRNA(Phe) + an N-terminal L-alpha-aminoacyl-[protein] = an N-terminal L-phenylalanyl-L-alpha-aminoacyl-[protein] + tRNA(Phe)</text>
        <dbReference type="Rhea" id="RHEA:43632"/>
        <dbReference type="Rhea" id="RHEA-COMP:9668"/>
        <dbReference type="Rhea" id="RHEA-COMP:9699"/>
        <dbReference type="Rhea" id="RHEA-COMP:10636"/>
        <dbReference type="Rhea" id="RHEA-COMP:10637"/>
        <dbReference type="ChEBI" id="CHEBI:78442"/>
        <dbReference type="ChEBI" id="CHEBI:78531"/>
        <dbReference type="ChEBI" id="CHEBI:78597"/>
        <dbReference type="ChEBI" id="CHEBI:83561"/>
        <dbReference type="EC" id="2.3.2.6"/>
    </reaction>
</comment>